<dbReference type="SUPFAM" id="SSF51905">
    <property type="entry name" value="FAD/NAD(P)-binding domain"/>
    <property type="match status" value="1"/>
</dbReference>
<keyword evidence="11" id="KW-1185">Reference proteome</keyword>
<evidence type="ECO:0000313" key="10">
    <source>
        <dbReference type="EMBL" id="KAF2265422.1"/>
    </source>
</evidence>
<accession>A0A9P4N4A5</accession>
<dbReference type="Pfam" id="PF07156">
    <property type="entry name" value="Prenylcys_lyase"/>
    <property type="match status" value="1"/>
</dbReference>
<dbReference type="InterPro" id="IPR017046">
    <property type="entry name" value="Prenylcysteine_Oxase1"/>
</dbReference>
<keyword evidence="4 8" id="KW-0732">Signal</keyword>
<keyword evidence="7" id="KW-0325">Glycoprotein</keyword>
<evidence type="ECO:0000256" key="8">
    <source>
        <dbReference type="SAM" id="SignalP"/>
    </source>
</evidence>
<comment type="cofactor">
    <cofactor evidence="1">
        <name>FAD</name>
        <dbReference type="ChEBI" id="CHEBI:57692"/>
    </cofactor>
</comment>
<protein>
    <recommendedName>
        <fullName evidence="9">Prenylcysteine lyase domain-containing protein</fullName>
    </recommendedName>
</protein>
<dbReference type="Proteomes" id="UP000800093">
    <property type="component" value="Unassembled WGS sequence"/>
</dbReference>
<dbReference type="PANTHER" id="PTHR15944">
    <property type="entry name" value="FARNESYLCYSTEINE LYASE"/>
    <property type="match status" value="1"/>
</dbReference>
<sequence>MMSREPMTTIFLPFRKVINPSLLLAPFLFLSLVAADELPRQQPLLHHNADHKNSEFRVAIIGAGIAGASAAYHLRNKAASGSFLGRPITITIFESSDEVGGQVRTIPPPGHKGRYFLPLELGASSFFEDDWCLMDAAQATQTALSQSRKNRHTDDGRWILNESHLLQDRFCEKIDLRPRFWRWREVKSVMNRALDWLRFEWAHGFLPWRIRRRLKIHLEQFRDFGRNGTFDNVMQELEKCGLRPELSSNTASGFLGSMGMARDLQRTLLEPCMMEAFGLSSDEAFGLHAVLSAGAIRSNFSVVATDGHQRFIDRMIKNSEANVHLNSRVVRVEAGIDLRYALTVTSNGAGEEKERTEYDAIIATSDALRNLQSSSSRASQKQQTTTFKTYFSTMYSLDPNSIGVKASRVPRSVLFATEESYAPNGDDSPLSLTSLTTWPDFYIDSTGCSWDDDCDQFANVYIAESKSPLSEESLSMLTWRHERISWSRSHSWQRSLPVANSSDPFFGDVQVGDFLFDAGNMVLDSMEMSCRMGRNIALKIIEQPFDATQNLGESSTWTEIDLLGNVRGLLQGEAA</sequence>
<evidence type="ECO:0000256" key="6">
    <source>
        <dbReference type="ARBA" id="ARBA00023002"/>
    </source>
</evidence>
<gene>
    <name evidence="10" type="ORF">CC78DRAFT_532483</name>
</gene>
<comment type="caution">
    <text evidence="10">The sequence shown here is derived from an EMBL/GenBank/DDBJ whole genome shotgun (WGS) entry which is preliminary data.</text>
</comment>
<name>A0A9P4N4A5_9PLEO</name>
<evidence type="ECO:0000259" key="9">
    <source>
        <dbReference type="Pfam" id="PF07156"/>
    </source>
</evidence>
<evidence type="ECO:0000256" key="4">
    <source>
        <dbReference type="ARBA" id="ARBA00022729"/>
    </source>
</evidence>
<dbReference type="OrthoDB" id="437369at2759"/>
<comment type="similarity">
    <text evidence="2">Belongs to the prenylcysteine oxidase family.</text>
</comment>
<evidence type="ECO:0000256" key="2">
    <source>
        <dbReference type="ARBA" id="ARBA00009967"/>
    </source>
</evidence>
<dbReference type="AlphaFoldDB" id="A0A9P4N4A5"/>
<organism evidence="10 11">
    <name type="scientific">Lojkania enalia</name>
    <dbReference type="NCBI Taxonomy" id="147567"/>
    <lineage>
        <taxon>Eukaryota</taxon>
        <taxon>Fungi</taxon>
        <taxon>Dikarya</taxon>
        <taxon>Ascomycota</taxon>
        <taxon>Pezizomycotina</taxon>
        <taxon>Dothideomycetes</taxon>
        <taxon>Pleosporomycetidae</taxon>
        <taxon>Pleosporales</taxon>
        <taxon>Pleosporales incertae sedis</taxon>
        <taxon>Lojkania</taxon>
    </lineage>
</organism>
<dbReference type="EMBL" id="ML986607">
    <property type="protein sequence ID" value="KAF2265422.1"/>
    <property type="molecule type" value="Genomic_DNA"/>
</dbReference>
<dbReference type="Pfam" id="PF13450">
    <property type="entry name" value="NAD_binding_8"/>
    <property type="match status" value="1"/>
</dbReference>
<dbReference type="GO" id="GO:0030327">
    <property type="term" value="P:prenylated protein catabolic process"/>
    <property type="evidence" value="ECO:0007669"/>
    <property type="project" value="TreeGrafter"/>
</dbReference>
<feature type="chain" id="PRO_5040268321" description="Prenylcysteine lyase domain-containing protein" evidence="8">
    <location>
        <begin position="36"/>
        <end position="575"/>
    </location>
</feature>
<keyword evidence="6" id="KW-0560">Oxidoreductase</keyword>
<dbReference type="InterPro" id="IPR036188">
    <property type="entry name" value="FAD/NAD-bd_sf"/>
</dbReference>
<evidence type="ECO:0000313" key="11">
    <source>
        <dbReference type="Proteomes" id="UP000800093"/>
    </source>
</evidence>
<evidence type="ECO:0000256" key="7">
    <source>
        <dbReference type="ARBA" id="ARBA00023180"/>
    </source>
</evidence>
<feature type="signal peptide" evidence="8">
    <location>
        <begin position="1"/>
        <end position="35"/>
    </location>
</feature>
<evidence type="ECO:0000256" key="1">
    <source>
        <dbReference type="ARBA" id="ARBA00001974"/>
    </source>
</evidence>
<keyword evidence="5" id="KW-0274">FAD</keyword>
<feature type="domain" description="Prenylcysteine lyase" evidence="9">
    <location>
        <begin position="194"/>
        <end position="543"/>
    </location>
</feature>
<dbReference type="Gene3D" id="3.50.50.60">
    <property type="entry name" value="FAD/NAD(P)-binding domain"/>
    <property type="match status" value="1"/>
</dbReference>
<proteinExistence type="inferred from homology"/>
<evidence type="ECO:0000256" key="5">
    <source>
        <dbReference type="ARBA" id="ARBA00022827"/>
    </source>
</evidence>
<keyword evidence="3" id="KW-0285">Flavoprotein</keyword>
<reference evidence="11" key="1">
    <citation type="journal article" date="2020" name="Stud. Mycol.">
        <title>101 Dothideomycetes genomes: A test case for predicting lifestyles and emergence of pathogens.</title>
        <authorList>
            <person name="Haridas S."/>
            <person name="Albert R."/>
            <person name="Binder M."/>
            <person name="Bloem J."/>
            <person name="LaButti K."/>
            <person name="Salamov A."/>
            <person name="Andreopoulos B."/>
            <person name="Baker S."/>
            <person name="Barry K."/>
            <person name="Bills G."/>
            <person name="Bluhm B."/>
            <person name="Cannon C."/>
            <person name="Castanera R."/>
            <person name="Culley D."/>
            <person name="Daum C."/>
            <person name="Ezra D."/>
            <person name="Gonzalez J."/>
            <person name="Henrissat B."/>
            <person name="Kuo A."/>
            <person name="Liang C."/>
            <person name="Lipzen A."/>
            <person name="Lutzoni F."/>
            <person name="Magnuson J."/>
            <person name="Mondo S."/>
            <person name="Nolan M."/>
            <person name="Ohm R."/>
            <person name="Pangilinan J."/>
            <person name="Park H.-J."/>
            <person name="Ramirez L."/>
            <person name="Alfaro M."/>
            <person name="Sun H."/>
            <person name="Tritt A."/>
            <person name="Yoshinaga Y."/>
            <person name="Zwiers L.-H."/>
            <person name="Turgeon B."/>
            <person name="Goodwin S."/>
            <person name="Spatafora J."/>
            <person name="Crous P."/>
            <person name="Grigoriev I."/>
        </authorList>
    </citation>
    <scope>NUCLEOTIDE SEQUENCE [LARGE SCALE GENOMIC DNA]</scope>
    <source>
        <strain evidence="11">CBS 304.66</strain>
    </source>
</reference>
<dbReference type="InterPro" id="IPR010795">
    <property type="entry name" value="Prenylcys_lyase"/>
</dbReference>
<dbReference type="PANTHER" id="PTHR15944:SF0">
    <property type="entry name" value="PRENYLCYSTEINE LYASE DOMAIN-CONTAINING PROTEIN"/>
    <property type="match status" value="1"/>
</dbReference>
<dbReference type="GO" id="GO:0001735">
    <property type="term" value="F:prenylcysteine oxidase activity"/>
    <property type="evidence" value="ECO:0007669"/>
    <property type="project" value="InterPro"/>
</dbReference>
<dbReference type="GO" id="GO:0030328">
    <property type="term" value="P:prenylcysteine catabolic process"/>
    <property type="evidence" value="ECO:0007669"/>
    <property type="project" value="InterPro"/>
</dbReference>
<evidence type="ECO:0000256" key="3">
    <source>
        <dbReference type="ARBA" id="ARBA00022630"/>
    </source>
</evidence>